<dbReference type="NCBIfam" id="TIGR03166">
    <property type="entry name" value="alt_F1F0_F1_eps"/>
    <property type="match status" value="1"/>
</dbReference>
<dbReference type="RefSeq" id="WP_407347784.1">
    <property type="nucleotide sequence ID" value="NZ_CP136864.1"/>
</dbReference>
<dbReference type="SUPFAM" id="SSF51344">
    <property type="entry name" value="Epsilon subunit of F1F0-ATP synthase N-terminal domain"/>
    <property type="match status" value="1"/>
</dbReference>
<keyword evidence="13" id="KW-1185">Reference proteome</keyword>
<evidence type="ECO:0000313" key="12">
    <source>
        <dbReference type="EMBL" id="WOJ93126.1"/>
    </source>
</evidence>
<dbReference type="Gene3D" id="2.60.15.10">
    <property type="entry name" value="F0F1 ATP synthase delta/epsilon subunit, N-terminal"/>
    <property type="match status" value="1"/>
</dbReference>
<name>A0ABZ0I231_9GAMM</name>
<evidence type="ECO:0000256" key="9">
    <source>
        <dbReference type="ARBA" id="ARBA00030215"/>
    </source>
</evidence>
<keyword evidence="8" id="KW-0139">CF(1)</keyword>
<keyword evidence="8" id="KW-0066">ATP synthesis</keyword>
<evidence type="ECO:0000256" key="5">
    <source>
        <dbReference type="ARBA" id="ARBA00022448"/>
    </source>
</evidence>
<comment type="similarity">
    <text evidence="3">Belongs to the ATPase epsilon chain family.</text>
</comment>
<proteinExistence type="inferred from homology"/>
<gene>
    <name evidence="12" type="ORF">R0135_15255</name>
</gene>
<evidence type="ECO:0000256" key="2">
    <source>
        <dbReference type="ARBA" id="ARBA00004184"/>
    </source>
</evidence>
<keyword evidence="5" id="KW-0813">Transport</keyword>
<dbReference type="NCBIfam" id="NF004871">
    <property type="entry name" value="PRK06228.1"/>
    <property type="match status" value="1"/>
</dbReference>
<protein>
    <recommendedName>
        <fullName evidence="4">ATP synthase epsilon chain</fullName>
    </recommendedName>
    <alternativeName>
        <fullName evidence="10">ATP synthase F1 sector epsilon subunit</fullName>
    </alternativeName>
    <alternativeName>
        <fullName evidence="9">F-ATPase epsilon subunit</fullName>
    </alternativeName>
</protein>
<dbReference type="InterPro" id="IPR036771">
    <property type="entry name" value="ATPsynth_dsu/esu_N"/>
</dbReference>
<comment type="subcellular location">
    <subcellularLocation>
        <location evidence="2">Endomembrane system</location>
        <topology evidence="2">Peripheral membrane protein</topology>
    </subcellularLocation>
</comment>
<comment type="function">
    <text evidence="1">Produces ATP from ADP in the presence of a proton gradient across the membrane.</text>
</comment>
<evidence type="ECO:0000256" key="10">
    <source>
        <dbReference type="ARBA" id="ARBA00031795"/>
    </source>
</evidence>
<keyword evidence="7" id="KW-0472">Membrane</keyword>
<evidence type="ECO:0000313" key="13">
    <source>
        <dbReference type="Proteomes" id="UP001626537"/>
    </source>
</evidence>
<keyword evidence="6" id="KW-0406">Ion transport</keyword>
<dbReference type="InterPro" id="IPR020546">
    <property type="entry name" value="ATP_synth_F1_dsu/esu_N"/>
</dbReference>
<accession>A0ABZ0I231</accession>
<evidence type="ECO:0000256" key="4">
    <source>
        <dbReference type="ARBA" id="ARBA00014480"/>
    </source>
</evidence>
<feature type="domain" description="ATP synthase F1 complex delta/epsilon subunit N-terminal" evidence="11">
    <location>
        <begin position="1"/>
        <end position="78"/>
    </location>
</feature>
<dbReference type="EMBL" id="CP136864">
    <property type="protein sequence ID" value="WOJ93126.1"/>
    <property type="molecule type" value="Genomic_DNA"/>
</dbReference>
<evidence type="ECO:0000256" key="7">
    <source>
        <dbReference type="ARBA" id="ARBA00023136"/>
    </source>
</evidence>
<evidence type="ECO:0000256" key="3">
    <source>
        <dbReference type="ARBA" id="ARBA00005712"/>
    </source>
</evidence>
<evidence type="ECO:0000256" key="8">
    <source>
        <dbReference type="ARBA" id="ARBA00023196"/>
    </source>
</evidence>
<dbReference type="InterPro" id="IPR024037">
    <property type="entry name" value="Alt_ATP_synth_F1_esu"/>
</dbReference>
<dbReference type="Pfam" id="PF02823">
    <property type="entry name" value="ATP-synt_DE_N"/>
    <property type="match status" value="1"/>
</dbReference>
<dbReference type="InterPro" id="IPR001469">
    <property type="entry name" value="ATP_synth_F1_dsu/esu"/>
</dbReference>
<dbReference type="Proteomes" id="UP001626537">
    <property type="component" value="Chromosome"/>
</dbReference>
<evidence type="ECO:0000259" key="11">
    <source>
        <dbReference type="Pfam" id="PF02823"/>
    </source>
</evidence>
<reference evidence="12 13" key="1">
    <citation type="submission" date="2023-10" db="EMBL/GenBank/DDBJ databases">
        <title>Two novel species belonging to the OM43/NOR5 clade.</title>
        <authorList>
            <person name="Park M."/>
        </authorList>
    </citation>
    <scope>NUCLEOTIDE SEQUENCE [LARGE SCALE GENOMIC DNA]</scope>
    <source>
        <strain evidence="12 13">IMCC43200</strain>
    </source>
</reference>
<sequence length="131" mass="14421">MHLRLMLPTEVLIDEQVIKIIAEAENGSFCLLPRHADFVSSLVPGVLYVSKENGEEVFAALDHGILVKCGDEVLVSTVNAVRGDDLEKLKSTVAEQFLTLSDHERIARSALARLEAGTIRRFIELEAQAHA</sequence>
<dbReference type="CDD" id="cd12152">
    <property type="entry name" value="F1-ATPase_delta"/>
    <property type="match status" value="1"/>
</dbReference>
<evidence type="ECO:0000256" key="6">
    <source>
        <dbReference type="ARBA" id="ARBA00023065"/>
    </source>
</evidence>
<organism evidence="12 13">
    <name type="scientific">Congregibacter variabilis</name>
    <dbReference type="NCBI Taxonomy" id="3081200"/>
    <lineage>
        <taxon>Bacteria</taxon>
        <taxon>Pseudomonadati</taxon>
        <taxon>Pseudomonadota</taxon>
        <taxon>Gammaproteobacteria</taxon>
        <taxon>Cellvibrionales</taxon>
        <taxon>Halieaceae</taxon>
        <taxon>Congregibacter</taxon>
    </lineage>
</organism>
<evidence type="ECO:0000256" key="1">
    <source>
        <dbReference type="ARBA" id="ARBA00003543"/>
    </source>
</evidence>